<name>A0A5S4EMH8_9PROT</name>
<evidence type="ECO:0000256" key="1">
    <source>
        <dbReference type="ARBA" id="ARBA00010062"/>
    </source>
</evidence>
<sequence length="377" mass="40461">MPLISFVRATLAIILFALALPSAAQIVIGQIAAFSGPLAPTGTHMRAGAQLYFDAINAEGGIHGARIRLLSKDDGYKSEETVRLAREMLKESQPLAFIGFVGTGNVEAILDQKILSEAGIPLVAVRTGTESLVRRNDPFLFMTRASYAEEIEKITDQYITTGYTRFAILYQDDAFGQGVLQSAEQAIKNAGGTLAAKGAYAKNTTEVGAAVKIIAAANPQAVILIANTAASAEFLKQSREAGNLAQYVALSTTDAAQIVQRIGAEKAEGLALTQVVPDPNSQTVPLIREIQNNFAKFKPRDVTLNHTFVEGYLGAMVLGEVLRRAGPNPTRKKLRDTLEALKSYDAGGVFISFSPKRHAGSRFVDITILNRAGKLLR</sequence>
<dbReference type="PANTHER" id="PTHR47235">
    <property type="entry name" value="BLR6548 PROTEIN"/>
    <property type="match status" value="1"/>
</dbReference>
<dbReference type="InterPro" id="IPR028081">
    <property type="entry name" value="Leu-bd"/>
</dbReference>
<organism evidence="6 7">
    <name type="scientific">Candidatus Accumulibacter phosphatis</name>
    <dbReference type="NCBI Taxonomy" id="327160"/>
    <lineage>
        <taxon>Bacteria</taxon>
        <taxon>Pseudomonadati</taxon>
        <taxon>Pseudomonadota</taxon>
        <taxon>Betaproteobacteria</taxon>
        <taxon>Candidatus Accumulibacter</taxon>
    </lineage>
</organism>
<dbReference type="Gene3D" id="3.40.50.2300">
    <property type="match status" value="2"/>
</dbReference>
<dbReference type="PANTHER" id="PTHR47235:SF1">
    <property type="entry name" value="BLR6548 PROTEIN"/>
    <property type="match status" value="1"/>
</dbReference>
<evidence type="ECO:0000256" key="2">
    <source>
        <dbReference type="ARBA" id="ARBA00022448"/>
    </source>
</evidence>
<keyword evidence="7" id="KW-1185">Reference proteome</keyword>
<keyword evidence="3" id="KW-0732">Signal</keyword>
<dbReference type="RefSeq" id="WP_138678207.1">
    <property type="nucleotide sequence ID" value="NZ_SWAD01000046.1"/>
</dbReference>
<dbReference type="CDD" id="cd06326">
    <property type="entry name" value="PBP1_ABC_ligand_binding-like"/>
    <property type="match status" value="1"/>
</dbReference>
<dbReference type="Proteomes" id="UP000306324">
    <property type="component" value="Unassembled WGS sequence"/>
</dbReference>
<evidence type="ECO:0000256" key="3">
    <source>
        <dbReference type="ARBA" id="ARBA00022729"/>
    </source>
</evidence>
<dbReference type="Pfam" id="PF13458">
    <property type="entry name" value="Peripla_BP_6"/>
    <property type="match status" value="1"/>
</dbReference>
<protein>
    <submittedName>
        <fullName evidence="6">Extracellular ligand-binding receptor</fullName>
    </submittedName>
</protein>
<reference evidence="6 7" key="1">
    <citation type="submission" date="2019-04" db="EMBL/GenBank/DDBJ databases">
        <title>A novel phosphate-accumulating bacterium identified in bioreactor for phosphate removal from wastewater.</title>
        <authorList>
            <person name="Kotlyarov R.Y."/>
            <person name="Beletsky A.V."/>
            <person name="Kallistova A.Y."/>
            <person name="Dorofeev A.G."/>
            <person name="Nikolaev Y.Y."/>
            <person name="Pimenov N.V."/>
            <person name="Ravin N.V."/>
            <person name="Mardanov A.V."/>
        </authorList>
    </citation>
    <scope>NUCLEOTIDE SEQUENCE [LARGE SCALE GENOMIC DNA]</scope>
    <source>
        <strain evidence="6 7">Bin19</strain>
    </source>
</reference>
<accession>A0A5S4EMH8</accession>
<dbReference type="SUPFAM" id="SSF53822">
    <property type="entry name" value="Periplasmic binding protein-like I"/>
    <property type="match status" value="1"/>
</dbReference>
<keyword evidence="4" id="KW-0029">Amino-acid transport</keyword>
<proteinExistence type="inferred from homology"/>
<evidence type="ECO:0000313" key="6">
    <source>
        <dbReference type="EMBL" id="TMQ76597.1"/>
    </source>
</evidence>
<dbReference type="InterPro" id="IPR028082">
    <property type="entry name" value="Peripla_BP_I"/>
</dbReference>
<feature type="domain" description="Leucine-binding protein" evidence="5">
    <location>
        <begin position="25"/>
        <end position="366"/>
    </location>
</feature>
<dbReference type="GO" id="GO:0006865">
    <property type="term" value="P:amino acid transport"/>
    <property type="evidence" value="ECO:0007669"/>
    <property type="project" value="UniProtKB-KW"/>
</dbReference>
<evidence type="ECO:0000313" key="7">
    <source>
        <dbReference type="Proteomes" id="UP000306324"/>
    </source>
</evidence>
<comment type="caution">
    <text evidence="6">The sequence shown here is derived from an EMBL/GenBank/DDBJ whole genome shotgun (WGS) entry which is preliminary data.</text>
</comment>
<evidence type="ECO:0000259" key="5">
    <source>
        <dbReference type="Pfam" id="PF13458"/>
    </source>
</evidence>
<dbReference type="EMBL" id="SWAD01000046">
    <property type="protein sequence ID" value="TMQ76597.1"/>
    <property type="molecule type" value="Genomic_DNA"/>
</dbReference>
<evidence type="ECO:0000256" key="4">
    <source>
        <dbReference type="ARBA" id="ARBA00022970"/>
    </source>
</evidence>
<dbReference type="InterPro" id="IPR000709">
    <property type="entry name" value="Leu_Ile_Val-bd"/>
</dbReference>
<dbReference type="OrthoDB" id="9777352at2"/>
<comment type="similarity">
    <text evidence="1">Belongs to the leucine-binding protein family.</text>
</comment>
<dbReference type="AlphaFoldDB" id="A0A5S4EMH8"/>
<keyword evidence="6" id="KW-0675">Receptor</keyword>
<gene>
    <name evidence="6" type="ORF">ACCUM_4163</name>
</gene>
<dbReference type="PRINTS" id="PR00337">
    <property type="entry name" value="LEUILEVALBP"/>
</dbReference>
<keyword evidence="2" id="KW-0813">Transport</keyword>